<dbReference type="AlphaFoldDB" id="A0AAN9M5E4"/>
<proteinExistence type="predicted"/>
<evidence type="ECO:0000313" key="3">
    <source>
        <dbReference type="Proteomes" id="UP001367508"/>
    </source>
</evidence>
<keyword evidence="3" id="KW-1185">Reference proteome</keyword>
<feature type="transmembrane region" description="Helical" evidence="1">
    <location>
        <begin position="74"/>
        <end position="97"/>
    </location>
</feature>
<feature type="transmembrane region" description="Helical" evidence="1">
    <location>
        <begin position="117"/>
        <end position="142"/>
    </location>
</feature>
<reference evidence="2 3" key="1">
    <citation type="submission" date="2024-01" db="EMBL/GenBank/DDBJ databases">
        <title>The genomes of 5 underutilized Papilionoideae crops provide insights into root nodulation and disease resistanc.</title>
        <authorList>
            <person name="Jiang F."/>
        </authorList>
    </citation>
    <scope>NUCLEOTIDE SEQUENCE [LARGE SCALE GENOMIC DNA]</scope>
    <source>
        <strain evidence="2">LVBAO_FW01</strain>
        <tissue evidence="2">Leaves</tissue>
    </source>
</reference>
<gene>
    <name evidence="2" type="ORF">VNO77_16183</name>
</gene>
<keyword evidence="1" id="KW-0472">Membrane</keyword>
<keyword evidence="1" id="KW-1133">Transmembrane helix</keyword>
<name>A0AAN9M5E4_CANGL</name>
<comment type="caution">
    <text evidence="2">The sequence shown here is derived from an EMBL/GenBank/DDBJ whole genome shotgun (WGS) entry which is preliminary data.</text>
</comment>
<organism evidence="2 3">
    <name type="scientific">Canavalia gladiata</name>
    <name type="common">Sword bean</name>
    <name type="synonym">Dolichos gladiatus</name>
    <dbReference type="NCBI Taxonomy" id="3824"/>
    <lineage>
        <taxon>Eukaryota</taxon>
        <taxon>Viridiplantae</taxon>
        <taxon>Streptophyta</taxon>
        <taxon>Embryophyta</taxon>
        <taxon>Tracheophyta</taxon>
        <taxon>Spermatophyta</taxon>
        <taxon>Magnoliopsida</taxon>
        <taxon>eudicotyledons</taxon>
        <taxon>Gunneridae</taxon>
        <taxon>Pentapetalae</taxon>
        <taxon>rosids</taxon>
        <taxon>fabids</taxon>
        <taxon>Fabales</taxon>
        <taxon>Fabaceae</taxon>
        <taxon>Papilionoideae</taxon>
        <taxon>50 kb inversion clade</taxon>
        <taxon>NPAAA clade</taxon>
        <taxon>indigoferoid/millettioid clade</taxon>
        <taxon>Phaseoleae</taxon>
        <taxon>Canavalia</taxon>
    </lineage>
</organism>
<sequence>MTGNQCGMAERLCAVSNHKESLMRLKILKVVTLYDLLNRGIKRSKDAKTDDHITSSISDVYHSKTFTSHPSSMVLLLLGGALRNPIIPSIIIIIIFSHDPSNNNYLNKLSFSSLLFIFHYYISIAFSMHSSLVFCHCLITLFEPPQLKQLPLLHNPTFLLA</sequence>
<dbReference type="Proteomes" id="UP001367508">
    <property type="component" value="Unassembled WGS sequence"/>
</dbReference>
<protein>
    <submittedName>
        <fullName evidence="2">Uncharacterized protein</fullName>
    </submittedName>
</protein>
<evidence type="ECO:0000313" key="2">
    <source>
        <dbReference type="EMBL" id="KAK7345578.1"/>
    </source>
</evidence>
<keyword evidence="1" id="KW-0812">Transmembrane</keyword>
<evidence type="ECO:0000256" key="1">
    <source>
        <dbReference type="SAM" id="Phobius"/>
    </source>
</evidence>
<dbReference type="EMBL" id="JAYMYQ010000003">
    <property type="protein sequence ID" value="KAK7345578.1"/>
    <property type="molecule type" value="Genomic_DNA"/>
</dbReference>
<accession>A0AAN9M5E4</accession>